<comment type="caution">
    <text evidence="8">The sequence shown here is derived from an EMBL/GenBank/DDBJ whole genome shotgun (WGS) entry which is preliminary data.</text>
</comment>
<dbReference type="GO" id="GO:0005975">
    <property type="term" value="P:carbohydrate metabolic process"/>
    <property type="evidence" value="ECO:0007669"/>
    <property type="project" value="InterPro"/>
</dbReference>
<dbReference type="Proteomes" id="UP000664034">
    <property type="component" value="Unassembled WGS sequence"/>
</dbReference>
<dbReference type="AlphaFoldDB" id="A0A939K540"/>
<organism evidence="8 9">
    <name type="scientific">Fibrella rubiginis</name>
    <dbReference type="NCBI Taxonomy" id="2817060"/>
    <lineage>
        <taxon>Bacteria</taxon>
        <taxon>Pseudomonadati</taxon>
        <taxon>Bacteroidota</taxon>
        <taxon>Cytophagia</taxon>
        <taxon>Cytophagales</taxon>
        <taxon>Spirosomataceae</taxon>
        <taxon>Fibrella</taxon>
    </lineage>
</organism>
<dbReference type="InterPro" id="IPR013780">
    <property type="entry name" value="Glyco_hydro_b"/>
</dbReference>
<keyword evidence="9" id="KW-1185">Reference proteome</keyword>
<dbReference type="RefSeq" id="WP_207363601.1">
    <property type="nucleotide sequence ID" value="NZ_JAFMYV010000002.1"/>
</dbReference>
<feature type="domain" description="Glycoside hydrolase family 31 TIM barrel" evidence="6">
    <location>
        <begin position="152"/>
        <end position="445"/>
    </location>
</feature>
<dbReference type="InterPro" id="IPR050985">
    <property type="entry name" value="Alpha-glycosidase_related"/>
</dbReference>
<evidence type="ECO:0000313" key="8">
    <source>
        <dbReference type="EMBL" id="MBO0936055.1"/>
    </source>
</evidence>
<proteinExistence type="inferred from homology"/>
<evidence type="ECO:0000256" key="5">
    <source>
        <dbReference type="SAM" id="SignalP"/>
    </source>
</evidence>
<dbReference type="InterPro" id="IPR017853">
    <property type="entry name" value="GH"/>
</dbReference>
<dbReference type="InterPro" id="IPR048395">
    <property type="entry name" value="Glyco_hydro_31_C"/>
</dbReference>
<dbReference type="InterPro" id="IPR000322">
    <property type="entry name" value="Glyco_hydro_31_TIM"/>
</dbReference>
<dbReference type="Gene3D" id="2.60.40.1180">
    <property type="entry name" value="Golgi alpha-mannosidase II"/>
    <property type="match status" value="1"/>
</dbReference>
<dbReference type="CDD" id="cd06592">
    <property type="entry name" value="GH31_NET37"/>
    <property type="match status" value="1"/>
</dbReference>
<dbReference type="EMBL" id="JAFMYV010000002">
    <property type="protein sequence ID" value="MBO0936055.1"/>
    <property type="molecule type" value="Genomic_DNA"/>
</dbReference>
<dbReference type="Pfam" id="PF01055">
    <property type="entry name" value="Glyco_hydro_31_2nd"/>
    <property type="match status" value="1"/>
</dbReference>
<feature type="domain" description="Glycosyl hydrolase family 31 C-terminal" evidence="7">
    <location>
        <begin position="460"/>
        <end position="537"/>
    </location>
</feature>
<dbReference type="SUPFAM" id="SSF51445">
    <property type="entry name" value="(Trans)glycosidases"/>
    <property type="match status" value="1"/>
</dbReference>
<keyword evidence="3 4" id="KW-0326">Glycosidase</keyword>
<feature type="signal peptide" evidence="5">
    <location>
        <begin position="1"/>
        <end position="22"/>
    </location>
</feature>
<protein>
    <recommendedName>
        <fullName evidence="10">Glycoside hydrolase</fullName>
    </recommendedName>
</protein>
<dbReference type="GO" id="GO:0004553">
    <property type="term" value="F:hydrolase activity, hydrolyzing O-glycosyl compounds"/>
    <property type="evidence" value="ECO:0007669"/>
    <property type="project" value="InterPro"/>
</dbReference>
<keyword evidence="5" id="KW-0732">Signal</keyword>
<gene>
    <name evidence="8" type="ORF">J2I47_05805</name>
</gene>
<reference evidence="8" key="1">
    <citation type="submission" date="2021-03" db="EMBL/GenBank/DDBJ databases">
        <title>Fibrella sp. HMF5335 genome sequencing and assembly.</title>
        <authorList>
            <person name="Kang H."/>
            <person name="Kim H."/>
            <person name="Bae S."/>
            <person name="Joh K."/>
        </authorList>
    </citation>
    <scope>NUCLEOTIDE SEQUENCE</scope>
    <source>
        <strain evidence="8">HMF5335</strain>
    </source>
</reference>
<dbReference type="Pfam" id="PF21365">
    <property type="entry name" value="Glyco_hydro_31_3rd"/>
    <property type="match status" value="1"/>
</dbReference>
<evidence type="ECO:0000259" key="7">
    <source>
        <dbReference type="Pfam" id="PF21365"/>
    </source>
</evidence>
<feature type="chain" id="PRO_5036886071" description="Glycoside hydrolase" evidence="5">
    <location>
        <begin position="23"/>
        <end position="550"/>
    </location>
</feature>
<evidence type="ECO:0000313" key="9">
    <source>
        <dbReference type="Proteomes" id="UP000664034"/>
    </source>
</evidence>
<sequence length="550" mass="61753">MNHLTRSTQVLFLALTLLTAQAQTTQSPITIQSKPGERWWGGAVSEGDRAPFGLTPYTVDLYADNKSNQAQPLLLSNLGRYVWSEEPFAFTITDKTLTITQPHGAVQQGQAGTTLREAYQFVAKKYFPTTGQLPDTLLFTRPQWNTWIELTYNQNQADVLTYAKGIIDHGYQPGVLMIDDTWQDDYGNWRFHSGRFPDPKGMMDQLHKMGFKVMVWICPFVSADSPAYRALRKRRALLLDNPGGKSQPWATTKTEPALIRWWNGASALLDFTNPTAVSWFNEQLRTLHDTYGVDGFKFDAGDAPYYPATTTAYTSVLPNRQTELFGQFGLTYPLNEYRAMWKMAGQPLAQRLADKGHTWEDLRKLVPQLVAQGLMGYAFTCPDMIGGGDYVSFLDRSSLDQDLVVRSAQCHALMPMMQFSVAPWRILDSQHDAAVQQAVALRQQMTSRIMAAVRQSAKTGEPTVRHMEYEFPDQGFATVTDQFMVGSTLLVAPLTEKGKTSRTVQLPKGTWKADDGSTVVGPAKITVSVPLDRLPHFDLIRKAETTRKVR</sequence>
<dbReference type="PANTHER" id="PTHR43053:SF4">
    <property type="entry name" value="MYOGENESIS-REGULATING GLYCOSIDASE"/>
    <property type="match status" value="1"/>
</dbReference>
<keyword evidence="2 4" id="KW-0378">Hydrolase</keyword>
<evidence type="ECO:0000256" key="3">
    <source>
        <dbReference type="ARBA" id="ARBA00023295"/>
    </source>
</evidence>
<evidence type="ECO:0000256" key="4">
    <source>
        <dbReference type="RuleBase" id="RU361185"/>
    </source>
</evidence>
<dbReference type="Gene3D" id="3.20.20.80">
    <property type="entry name" value="Glycosidases"/>
    <property type="match status" value="1"/>
</dbReference>
<comment type="similarity">
    <text evidence="1 4">Belongs to the glycosyl hydrolase 31 family.</text>
</comment>
<evidence type="ECO:0000256" key="1">
    <source>
        <dbReference type="ARBA" id="ARBA00007806"/>
    </source>
</evidence>
<accession>A0A939K540</accession>
<dbReference type="SUPFAM" id="SSF51011">
    <property type="entry name" value="Glycosyl hydrolase domain"/>
    <property type="match status" value="1"/>
</dbReference>
<evidence type="ECO:0000256" key="2">
    <source>
        <dbReference type="ARBA" id="ARBA00022801"/>
    </source>
</evidence>
<evidence type="ECO:0008006" key="10">
    <source>
        <dbReference type="Google" id="ProtNLM"/>
    </source>
</evidence>
<name>A0A939K540_9BACT</name>
<evidence type="ECO:0000259" key="6">
    <source>
        <dbReference type="Pfam" id="PF01055"/>
    </source>
</evidence>
<dbReference type="PANTHER" id="PTHR43053">
    <property type="entry name" value="GLYCOSIDASE FAMILY 31"/>
    <property type="match status" value="1"/>
</dbReference>